<keyword evidence="2" id="KW-1185">Reference proteome</keyword>
<sequence length="62" mass="6877">MPKFTIPKDQAIRATKGRGNEIQPRPSPANRLLGYVTEMCSEESALSLSQALSTRHARIKSH</sequence>
<dbReference type="EMBL" id="MU032349">
    <property type="protein sequence ID" value="KAF3763668.1"/>
    <property type="molecule type" value="Genomic_DNA"/>
</dbReference>
<name>A0A9P5CM20_CRYP1</name>
<evidence type="ECO:0000313" key="1">
    <source>
        <dbReference type="EMBL" id="KAF3763668.1"/>
    </source>
</evidence>
<dbReference type="GeneID" id="63840734"/>
<gene>
    <name evidence="1" type="ORF">M406DRAFT_357159</name>
</gene>
<dbReference type="Proteomes" id="UP000803844">
    <property type="component" value="Unassembled WGS sequence"/>
</dbReference>
<comment type="caution">
    <text evidence="1">The sequence shown here is derived from an EMBL/GenBank/DDBJ whole genome shotgun (WGS) entry which is preliminary data.</text>
</comment>
<reference evidence="1" key="1">
    <citation type="journal article" date="2020" name="Phytopathology">
        <title>Genome sequence of the chestnut blight fungus Cryphonectria parasitica EP155: A fundamental resource for an archetypical invasive plant pathogen.</title>
        <authorList>
            <person name="Crouch J.A."/>
            <person name="Dawe A."/>
            <person name="Aerts A."/>
            <person name="Barry K."/>
            <person name="Churchill A.C.L."/>
            <person name="Grimwood J."/>
            <person name="Hillman B."/>
            <person name="Milgroom M.G."/>
            <person name="Pangilinan J."/>
            <person name="Smith M."/>
            <person name="Salamov A."/>
            <person name="Schmutz J."/>
            <person name="Yadav J."/>
            <person name="Grigoriev I.V."/>
            <person name="Nuss D."/>
        </authorList>
    </citation>
    <scope>NUCLEOTIDE SEQUENCE</scope>
    <source>
        <strain evidence="1">EP155</strain>
    </source>
</reference>
<proteinExistence type="predicted"/>
<accession>A0A9P5CM20</accession>
<organism evidence="1 2">
    <name type="scientific">Cryphonectria parasitica (strain ATCC 38755 / EP155)</name>
    <dbReference type="NCBI Taxonomy" id="660469"/>
    <lineage>
        <taxon>Eukaryota</taxon>
        <taxon>Fungi</taxon>
        <taxon>Dikarya</taxon>
        <taxon>Ascomycota</taxon>
        <taxon>Pezizomycotina</taxon>
        <taxon>Sordariomycetes</taxon>
        <taxon>Sordariomycetidae</taxon>
        <taxon>Diaporthales</taxon>
        <taxon>Cryphonectriaceae</taxon>
        <taxon>Cryphonectria-Endothia species complex</taxon>
        <taxon>Cryphonectria</taxon>
    </lineage>
</organism>
<evidence type="ECO:0000313" key="2">
    <source>
        <dbReference type="Proteomes" id="UP000803844"/>
    </source>
</evidence>
<protein>
    <submittedName>
        <fullName evidence="1">Uncharacterized protein</fullName>
    </submittedName>
</protein>
<dbReference type="AlphaFoldDB" id="A0A9P5CM20"/>
<dbReference type="RefSeq" id="XP_040774629.1">
    <property type="nucleotide sequence ID" value="XM_040923605.1"/>
</dbReference>